<name>A0ACC2EKS4_DIPCM</name>
<dbReference type="EMBL" id="CM055093">
    <property type="protein sequence ID" value="KAJ7567071.1"/>
    <property type="molecule type" value="Genomic_DNA"/>
</dbReference>
<keyword evidence="2" id="KW-1185">Reference proteome</keyword>
<accession>A0ACC2EKS4</accession>
<evidence type="ECO:0000313" key="2">
    <source>
        <dbReference type="Proteomes" id="UP001162992"/>
    </source>
</evidence>
<organism evidence="1 2">
    <name type="scientific">Diphasiastrum complanatum</name>
    <name type="common">Issler's clubmoss</name>
    <name type="synonym">Lycopodium complanatum</name>
    <dbReference type="NCBI Taxonomy" id="34168"/>
    <lineage>
        <taxon>Eukaryota</taxon>
        <taxon>Viridiplantae</taxon>
        <taxon>Streptophyta</taxon>
        <taxon>Embryophyta</taxon>
        <taxon>Tracheophyta</taxon>
        <taxon>Lycopodiopsida</taxon>
        <taxon>Lycopodiales</taxon>
        <taxon>Lycopodiaceae</taxon>
        <taxon>Lycopodioideae</taxon>
        <taxon>Diphasiastrum</taxon>
    </lineage>
</organism>
<gene>
    <name evidence="1" type="ORF">O6H91_02G131300</name>
</gene>
<protein>
    <submittedName>
        <fullName evidence="1">Uncharacterized protein</fullName>
    </submittedName>
</protein>
<dbReference type="Proteomes" id="UP001162992">
    <property type="component" value="Chromosome 2"/>
</dbReference>
<proteinExistence type="predicted"/>
<sequence length="152" mass="16835">MQLGNSDSQPASHHASCHLRFSGHIQSPCFKKAVRVQHQRFLLLTYIHTCSLPDLFYNQRFSSRQKGHLMSMDWAYWKTTGSSLLADLRNIGHGSSSLAPGQSFIPIKQLMALYLAGRYQALSSLLSVAVQVESTSAPLHMAAYQKSVSVGI</sequence>
<reference evidence="2" key="1">
    <citation type="journal article" date="2024" name="Proc. Natl. Acad. Sci. U.S.A.">
        <title>Extraordinary preservation of gene collinearity over three hundred million years revealed in homosporous lycophytes.</title>
        <authorList>
            <person name="Li C."/>
            <person name="Wickell D."/>
            <person name="Kuo L.Y."/>
            <person name="Chen X."/>
            <person name="Nie B."/>
            <person name="Liao X."/>
            <person name="Peng D."/>
            <person name="Ji J."/>
            <person name="Jenkins J."/>
            <person name="Williams M."/>
            <person name="Shu S."/>
            <person name="Plott C."/>
            <person name="Barry K."/>
            <person name="Rajasekar S."/>
            <person name="Grimwood J."/>
            <person name="Han X."/>
            <person name="Sun S."/>
            <person name="Hou Z."/>
            <person name="He W."/>
            <person name="Dai G."/>
            <person name="Sun C."/>
            <person name="Schmutz J."/>
            <person name="Leebens-Mack J.H."/>
            <person name="Li F.W."/>
            <person name="Wang L."/>
        </authorList>
    </citation>
    <scope>NUCLEOTIDE SEQUENCE [LARGE SCALE GENOMIC DNA]</scope>
    <source>
        <strain evidence="2">cv. PW_Plant_1</strain>
    </source>
</reference>
<comment type="caution">
    <text evidence="1">The sequence shown here is derived from an EMBL/GenBank/DDBJ whole genome shotgun (WGS) entry which is preliminary data.</text>
</comment>
<evidence type="ECO:0000313" key="1">
    <source>
        <dbReference type="EMBL" id="KAJ7567071.1"/>
    </source>
</evidence>